<dbReference type="InterPro" id="IPR014014">
    <property type="entry name" value="RNA_helicase_DEAD_Q_motif"/>
</dbReference>
<evidence type="ECO:0000256" key="2">
    <source>
        <dbReference type="ARBA" id="ARBA00012552"/>
    </source>
</evidence>
<gene>
    <name evidence="18" type="ORF">AXG93_3040s1300</name>
</gene>
<proteinExistence type="inferred from homology"/>
<evidence type="ECO:0000256" key="4">
    <source>
        <dbReference type="ARBA" id="ARBA00022741"/>
    </source>
</evidence>
<feature type="compositionally biased region" description="Basic and acidic residues" evidence="14">
    <location>
        <begin position="1042"/>
        <end position="1053"/>
    </location>
</feature>
<feature type="region of interest" description="Disordered" evidence="14">
    <location>
        <begin position="1019"/>
        <end position="1053"/>
    </location>
</feature>
<sequence>MDMGYENINLKSLRKFGVGERERDAEYVEHLAGACTEVITQEYLAQIRPLPLGGGDGEVVVTMAPSRDGRRETHDHVPSSPSEIQYHSHRGASHKSERDRREHHTSKHKRESDRGDHHSPSRSLERGERSDRKRSRRSRSRSIDRSSRDKDRKVSHRSRSRERDRKDRRSFPRNRSRSRSNDSKDGHRSRSRSRDRRNSHRSRSRSGDRSHRSHSRDKKELKGKDGEDGDLKYAKAEERIEEVIDKRRERERDAGFEAERIVERSKVDNDMEEEGEIHEEVKVEAHLEKQSEDGLSPQMGEAKKLEPLSLEEILKKKKEEALQQAKVGSAFKLPIDALNSKMAFELYLPSQSLQAPGAESSVVEFCRCVGVCFFIIVWNSVNQPVFLTKAQRAELAIKRRQEEVLEQRKREQEQRKLLSMPSESSRKEHDDRDRSRQRDREREHERERDRERREREREREEEAKRERVEKQMTREREKELEAIKEQYLGAKKLKKRVVKPSEKFRFSFDWENTEDTSRDMNPIYQNPHEAQLLFGRGFRAGMDRREQKKLAAKNEKDLRAEIRAKDGVEERPEEAEAQKQKEEAANVYDTFDMRVDRHWSEKKIEEMTERDWRIFREDFNISYKGSRIPRPMRNWEEGSLSPELLKAVAKAGYKKPSPIQMAAIPIGLQQRDVIGIAETGSGKTAAFVLPMLTYISKLPPMTEEIEAEGPYAVVMAPTRELAQQIEEETVKFAHYLDIRVVSIVGGQSIEEQGFKLRQGCEIVIATPGRLLDCLERRYAVLNQCNYVVLDEADRMIDMGFEPQVVGVLDAMPSSNLKPDNEDAELDEKRIYRTTYMFSATMPPAVERLARKYLRNPVVVTIGTAGKATDLITQHVMMLKDGEKLDRLQRVLNDMGDKTAIIFVNTKKSADSLSRQLDRLGYRVTTLHGGKTQEQREISLEGFRNKRYNCLVATDVAGRGIDIPDVAHVLNFDMPNNIEQYTHRIGRTGRAGKTGIATTFLTLGDTEVFYDLKQMLMQSNSPIPPELSRHEASKFKPGTVPDRPPRRNDTVYAH</sequence>
<dbReference type="CDD" id="cd17945">
    <property type="entry name" value="DEADc_DDX23"/>
    <property type="match status" value="1"/>
</dbReference>
<dbReference type="SMART" id="SM00490">
    <property type="entry name" value="HELICc"/>
    <property type="match status" value="1"/>
</dbReference>
<dbReference type="Pfam" id="PF25430">
    <property type="entry name" value="DDX23"/>
    <property type="match status" value="1"/>
</dbReference>
<keyword evidence="6" id="KW-0347">Helicase</keyword>
<feature type="region of interest" description="Disordered" evidence="14">
    <location>
        <begin position="562"/>
        <end position="582"/>
    </location>
</feature>
<dbReference type="SMART" id="SM00487">
    <property type="entry name" value="DEXDc"/>
    <property type="match status" value="1"/>
</dbReference>
<dbReference type="CDD" id="cd18787">
    <property type="entry name" value="SF2_C_DEAD"/>
    <property type="match status" value="1"/>
</dbReference>
<organism evidence="18 19">
    <name type="scientific">Marchantia polymorpha subsp. ruderalis</name>
    <dbReference type="NCBI Taxonomy" id="1480154"/>
    <lineage>
        <taxon>Eukaryota</taxon>
        <taxon>Viridiplantae</taxon>
        <taxon>Streptophyta</taxon>
        <taxon>Embryophyta</taxon>
        <taxon>Marchantiophyta</taxon>
        <taxon>Marchantiopsida</taxon>
        <taxon>Marchantiidae</taxon>
        <taxon>Marchantiales</taxon>
        <taxon>Marchantiaceae</taxon>
        <taxon>Marchantia</taxon>
    </lineage>
</organism>
<evidence type="ECO:0000256" key="3">
    <source>
        <dbReference type="ARBA" id="ARBA00022664"/>
    </source>
</evidence>
<dbReference type="FunFam" id="3.40.50.300:FF:000322">
    <property type="entry name" value="probable ATP-dependent RNA helicase DDX23"/>
    <property type="match status" value="1"/>
</dbReference>
<dbReference type="Gene3D" id="3.40.50.300">
    <property type="entry name" value="P-loop containing nucleotide triphosphate hydrolases"/>
    <property type="match status" value="2"/>
</dbReference>
<evidence type="ECO:0000256" key="8">
    <source>
        <dbReference type="ARBA" id="ARBA00023187"/>
    </source>
</evidence>
<evidence type="ECO:0000256" key="10">
    <source>
        <dbReference type="ARBA" id="ARBA00037954"/>
    </source>
</evidence>
<feature type="domain" description="DEAD-box RNA helicase Q" evidence="17">
    <location>
        <begin position="633"/>
        <end position="661"/>
    </location>
</feature>
<feature type="compositionally biased region" description="Basic and acidic residues" evidence="14">
    <location>
        <begin position="424"/>
        <end position="477"/>
    </location>
</feature>
<keyword evidence="3" id="KW-0507">mRNA processing</keyword>
<dbReference type="EC" id="3.6.4.13" evidence="2"/>
<dbReference type="FunFam" id="3.40.50.300:FF:000520">
    <property type="entry name" value="probable ATP-dependent RNA helicase DDX23"/>
    <property type="match status" value="1"/>
</dbReference>
<feature type="region of interest" description="Disordered" evidence="14">
    <location>
        <begin position="410"/>
        <end position="477"/>
    </location>
</feature>
<evidence type="ECO:0000259" key="17">
    <source>
        <dbReference type="PROSITE" id="PS51195"/>
    </source>
</evidence>
<dbReference type="GO" id="GO:0003724">
    <property type="term" value="F:RNA helicase activity"/>
    <property type="evidence" value="ECO:0007669"/>
    <property type="project" value="UniProtKB-EC"/>
</dbReference>
<dbReference type="InterPro" id="IPR011545">
    <property type="entry name" value="DEAD/DEAH_box_helicase_dom"/>
</dbReference>
<feature type="region of interest" description="Disordered" evidence="14">
    <location>
        <begin position="67"/>
        <end position="233"/>
    </location>
</feature>
<dbReference type="AlphaFoldDB" id="A0A176W1J4"/>
<dbReference type="GO" id="GO:0003676">
    <property type="term" value="F:nucleic acid binding"/>
    <property type="evidence" value="ECO:0007669"/>
    <property type="project" value="InterPro"/>
</dbReference>
<dbReference type="Proteomes" id="UP000077202">
    <property type="component" value="Unassembled WGS sequence"/>
</dbReference>
<comment type="similarity">
    <text evidence="10">Belongs to the DEAD box helicase family. DDX23/PRP28 subfamily.</text>
</comment>
<dbReference type="InterPro" id="IPR057479">
    <property type="entry name" value="PRP28/DDX23-like_helical"/>
</dbReference>
<dbReference type="InterPro" id="IPR001650">
    <property type="entry name" value="Helicase_C-like"/>
</dbReference>
<evidence type="ECO:0000313" key="18">
    <source>
        <dbReference type="EMBL" id="OAE26312.1"/>
    </source>
</evidence>
<evidence type="ECO:0000256" key="1">
    <source>
        <dbReference type="ARBA" id="ARBA00004123"/>
    </source>
</evidence>
<dbReference type="Pfam" id="PF00271">
    <property type="entry name" value="Helicase_C"/>
    <property type="match status" value="1"/>
</dbReference>
<keyword evidence="4" id="KW-0547">Nucleotide-binding</keyword>
<evidence type="ECO:0000313" key="19">
    <source>
        <dbReference type="Proteomes" id="UP000077202"/>
    </source>
</evidence>
<feature type="compositionally biased region" description="Basic and acidic residues" evidence="14">
    <location>
        <begin position="67"/>
        <end position="77"/>
    </location>
</feature>
<feature type="compositionally biased region" description="Basic and acidic residues" evidence="14">
    <location>
        <begin position="110"/>
        <end position="131"/>
    </location>
</feature>
<feature type="short sequence motif" description="Q motif" evidence="13">
    <location>
        <begin position="633"/>
        <end position="661"/>
    </location>
</feature>
<dbReference type="InterPro" id="IPR000629">
    <property type="entry name" value="RNA-helicase_DEAD-box_CS"/>
</dbReference>
<comment type="catalytic activity">
    <reaction evidence="11">
        <text>ATP + H2O = ADP + phosphate + H(+)</text>
        <dbReference type="Rhea" id="RHEA:13065"/>
        <dbReference type="ChEBI" id="CHEBI:15377"/>
        <dbReference type="ChEBI" id="CHEBI:15378"/>
        <dbReference type="ChEBI" id="CHEBI:30616"/>
        <dbReference type="ChEBI" id="CHEBI:43474"/>
        <dbReference type="ChEBI" id="CHEBI:456216"/>
        <dbReference type="EC" id="3.6.4.13"/>
    </reaction>
</comment>
<keyword evidence="8" id="KW-0508">mRNA splicing</keyword>
<keyword evidence="7" id="KW-0067">ATP-binding</keyword>
<feature type="compositionally biased region" description="Basic and acidic residues" evidence="14">
    <location>
        <begin position="217"/>
        <end position="233"/>
    </location>
</feature>
<dbReference type="InterPro" id="IPR027417">
    <property type="entry name" value="P-loop_NTPase"/>
</dbReference>
<dbReference type="EMBL" id="LVLJ01002195">
    <property type="protein sequence ID" value="OAE26312.1"/>
    <property type="molecule type" value="Genomic_DNA"/>
</dbReference>
<feature type="domain" description="Helicase C-terminal" evidence="16">
    <location>
        <begin position="886"/>
        <end position="1030"/>
    </location>
</feature>
<evidence type="ECO:0000259" key="16">
    <source>
        <dbReference type="PROSITE" id="PS51194"/>
    </source>
</evidence>
<protein>
    <recommendedName>
        <fullName evidence="12">DEAD-box ATP-dependent RNA helicase 21</fullName>
        <ecNumber evidence="2">3.6.4.13</ecNumber>
    </recommendedName>
</protein>
<evidence type="ECO:0000256" key="7">
    <source>
        <dbReference type="ARBA" id="ARBA00022840"/>
    </source>
</evidence>
<evidence type="ECO:0000256" key="5">
    <source>
        <dbReference type="ARBA" id="ARBA00022801"/>
    </source>
</evidence>
<dbReference type="PANTHER" id="PTHR47958">
    <property type="entry name" value="ATP-DEPENDENT RNA HELICASE DBP3"/>
    <property type="match status" value="1"/>
</dbReference>
<dbReference type="PROSITE" id="PS51192">
    <property type="entry name" value="HELICASE_ATP_BIND_1"/>
    <property type="match status" value="1"/>
</dbReference>
<evidence type="ECO:0000256" key="6">
    <source>
        <dbReference type="ARBA" id="ARBA00022806"/>
    </source>
</evidence>
<evidence type="ECO:0000256" key="11">
    <source>
        <dbReference type="ARBA" id="ARBA00047984"/>
    </source>
</evidence>
<keyword evidence="19" id="KW-1185">Reference proteome</keyword>
<dbReference type="PROSITE" id="PS00039">
    <property type="entry name" value="DEAD_ATP_HELICASE"/>
    <property type="match status" value="1"/>
</dbReference>
<dbReference type="GO" id="GO:0016787">
    <property type="term" value="F:hydrolase activity"/>
    <property type="evidence" value="ECO:0007669"/>
    <property type="project" value="UniProtKB-KW"/>
</dbReference>
<dbReference type="PROSITE" id="PS51195">
    <property type="entry name" value="Q_MOTIF"/>
    <property type="match status" value="1"/>
</dbReference>
<evidence type="ECO:0000256" key="9">
    <source>
        <dbReference type="ARBA" id="ARBA00023242"/>
    </source>
</evidence>
<feature type="compositionally biased region" description="Basic and acidic residues" evidence="14">
    <location>
        <begin position="141"/>
        <end position="152"/>
    </location>
</feature>
<accession>A0A176W1J4</accession>
<keyword evidence="5" id="KW-0378">Hydrolase</keyword>
<dbReference type="GO" id="GO:0005634">
    <property type="term" value="C:nucleus"/>
    <property type="evidence" value="ECO:0007669"/>
    <property type="project" value="UniProtKB-SubCell"/>
</dbReference>
<feature type="domain" description="Helicase ATP-binding" evidence="15">
    <location>
        <begin position="664"/>
        <end position="859"/>
    </location>
</feature>
<keyword evidence="9" id="KW-0539">Nucleus</keyword>
<evidence type="ECO:0000259" key="15">
    <source>
        <dbReference type="PROSITE" id="PS51192"/>
    </source>
</evidence>
<name>A0A176W1J4_MARPO</name>
<evidence type="ECO:0000256" key="12">
    <source>
        <dbReference type="ARBA" id="ARBA00068856"/>
    </source>
</evidence>
<comment type="subcellular location">
    <subcellularLocation>
        <location evidence="1">Nucleus</location>
    </subcellularLocation>
</comment>
<dbReference type="InterPro" id="IPR014001">
    <property type="entry name" value="Helicase_ATP-bd"/>
</dbReference>
<dbReference type="Pfam" id="PF00270">
    <property type="entry name" value="DEAD"/>
    <property type="match status" value="1"/>
</dbReference>
<dbReference type="GO" id="GO:0005524">
    <property type="term" value="F:ATP binding"/>
    <property type="evidence" value="ECO:0007669"/>
    <property type="project" value="UniProtKB-KW"/>
</dbReference>
<evidence type="ECO:0000256" key="13">
    <source>
        <dbReference type="PROSITE-ProRule" id="PRU00552"/>
    </source>
</evidence>
<evidence type="ECO:0000256" key="14">
    <source>
        <dbReference type="SAM" id="MobiDB-lite"/>
    </source>
</evidence>
<feature type="compositionally biased region" description="Basic residues" evidence="14">
    <location>
        <begin position="189"/>
        <end position="204"/>
    </location>
</feature>
<feature type="compositionally biased region" description="Basic and acidic residues" evidence="14">
    <location>
        <begin position="161"/>
        <end position="170"/>
    </location>
</feature>
<dbReference type="SUPFAM" id="SSF52540">
    <property type="entry name" value="P-loop containing nucleoside triphosphate hydrolases"/>
    <property type="match status" value="1"/>
</dbReference>
<comment type="caution">
    <text evidence="18">The sequence shown here is derived from an EMBL/GenBank/DDBJ whole genome shotgun (WGS) entry which is preliminary data.</text>
</comment>
<dbReference type="PROSITE" id="PS51194">
    <property type="entry name" value="HELICASE_CTER"/>
    <property type="match status" value="1"/>
</dbReference>
<feature type="compositionally biased region" description="Basic and acidic residues" evidence="14">
    <location>
        <begin position="179"/>
        <end position="188"/>
    </location>
</feature>
<dbReference type="GO" id="GO:0000398">
    <property type="term" value="P:mRNA splicing, via spliceosome"/>
    <property type="evidence" value="ECO:0007669"/>
    <property type="project" value="UniProtKB-ARBA"/>
</dbReference>
<reference evidence="18" key="1">
    <citation type="submission" date="2016-03" db="EMBL/GenBank/DDBJ databases">
        <title>Mechanisms controlling the formation of the plant cell surface in tip-growing cells are functionally conserved among land plants.</title>
        <authorList>
            <person name="Honkanen S."/>
            <person name="Jones V.A."/>
            <person name="Morieri G."/>
            <person name="Champion C."/>
            <person name="Hetherington A.J."/>
            <person name="Kelly S."/>
            <person name="Saint-Marcoux D."/>
            <person name="Proust H."/>
            <person name="Prescott H."/>
            <person name="Dolan L."/>
        </authorList>
    </citation>
    <scope>NUCLEOTIDE SEQUENCE [LARGE SCALE GENOMIC DNA]</scope>
    <source>
        <tissue evidence="18">Whole gametophyte</tissue>
    </source>
</reference>